<evidence type="ECO:0000313" key="2">
    <source>
        <dbReference type="EMBL" id="MBW3470029.1"/>
    </source>
</evidence>
<keyword evidence="1" id="KW-1133">Transmembrane helix</keyword>
<dbReference type="Proteomes" id="UP000727490">
    <property type="component" value="Unassembled WGS sequence"/>
</dbReference>
<keyword evidence="3" id="KW-1185">Reference proteome</keyword>
<organism evidence="2 3">
    <name type="scientific">Arthrospiribacter ruber</name>
    <dbReference type="NCBI Taxonomy" id="2487934"/>
    <lineage>
        <taxon>Bacteria</taxon>
        <taxon>Pseudomonadati</taxon>
        <taxon>Bacteroidota</taxon>
        <taxon>Cytophagia</taxon>
        <taxon>Cytophagales</taxon>
        <taxon>Cyclobacteriaceae</taxon>
        <taxon>Arthrospiribacter</taxon>
    </lineage>
</organism>
<reference evidence="2 3" key="1">
    <citation type="journal article" date="2020" name="Syst. Appl. Microbiol.">
        <title>Arthrospiribacter ruber gen. nov., sp. nov., a novel bacterium isolated from Arthrospira cultures.</title>
        <authorList>
            <person name="Waleron M."/>
            <person name="Misztak A."/>
            <person name="Waleron M.M."/>
            <person name="Furmaniak M."/>
            <person name="Mrozik A."/>
            <person name="Waleron K."/>
        </authorList>
    </citation>
    <scope>NUCLEOTIDE SEQUENCE [LARGE SCALE GENOMIC DNA]</scope>
    <source>
        <strain evidence="2 3">DPMB0001</strain>
    </source>
</reference>
<keyword evidence="1" id="KW-0472">Membrane</keyword>
<feature type="transmembrane region" description="Helical" evidence="1">
    <location>
        <begin position="9"/>
        <end position="32"/>
    </location>
</feature>
<protein>
    <submittedName>
        <fullName evidence="2">Cytochrome C</fullName>
    </submittedName>
</protein>
<accession>A0A951J179</accession>
<dbReference type="RefSeq" id="WP_219293562.1">
    <property type="nucleotide sequence ID" value="NZ_RPHB01000011.1"/>
</dbReference>
<evidence type="ECO:0000256" key="1">
    <source>
        <dbReference type="SAM" id="Phobius"/>
    </source>
</evidence>
<comment type="caution">
    <text evidence="2">The sequence shown here is derived from an EMBL/GenBank/DDBJ whole genome shotgun (WGS) entry which is preliminary data.</text>
</comment>
<dbReference type="AlphaFoldDB" id="A0A951J179"/>
<dbReference type="EMBL" id="RPHB01000011">
    <property type="protein sequence ID" value="MBW3470029.1"/>
    <property type="molecule type" value="Genomic_DNA"/>
</dbReference>
<keyword evidence="1" id="KW-0812">Transmembrane</keyword>
<name>A0A951J179_9BACT</name>
<gene>
    <name evidence="2" type="ORF">EGN73_19740</name>
</gene>
<proteinExistence type="predicted"/>
<evidence type="ECO:0000313" key="3">
    <source>
        <dbReference type="Proteomes" id="UP000727490"/>
    </source>
</evidence>
<sequence>MGQEEIRKLLLTITSLGVLMLGLIVMAIALVLTVQFQPKWLESWFSQPEKKEVLLAEETEEEWTSERLEEVGLVEGEGLQLVLANCTNCHSAKLVTQNRFTREGWLQVIRWMQETQGFWDLGQNEEAILDYLSTHFAPEPRGRRMPLEVEWYSLE</sequence>